<sequence>MIEEDPLRFWRMHDQMSVKNAAILMCGGDPSPYGNGADRLGFDAAFSALQQAVMRRDIEATLSYSDDTLGTWPSPSNGQDTTTPSGANTSQTKDREPDWDKTQLDVTSMKAWIRSKGIPDSFFVTSVKQERTLPYMDPSHPHFSPELAMAVETWCALAPNLELNTGTRKEIEAWLETNWKDEWLGPQTNNAMERISMVVNWNKKGGASSTPG</sequence>
<feature type="region of interest" description="Disordered" evidence="1">
    <location>
        <begin position="66"/>
        <end position="101"/>
    </location>
</feature>
<accession>A0A421BXP0</accession>
<name>A0A421BXP0_9RHOB</name>
<evidence type="ECO:0000313" key="2">
    <source>
        <dbReference type="EMBL" id="RLL73049.1"/>
    </source>
</evidence>
<organism evidence="2 3">
    <name type="scientific">Paenirhodobacter hankyongi</name>
    <dbReference type="NCBI Taxonomy" id="2294033"/>
    <lineage>
        <taxon>Bacteria</taxon>
        <taxon>Pseudomonadati</taxon>
        <taxon>Pseudomonadota</taxon>
        <taxon>Alphaproteobacteria</taxon>
        <taxon>Rhodobacterales</taxon>
        <taxon>Rhodobacter group</taxon>
        <taxon>Paenirhodobacter</taxon>
    </lineage>
</organism>
<dbReference type="AlphaFoldDB" id="A0A421BXP0"/>
<dbReference type="EMBL" id="RCHI01000001">
    <property type="protein sequence ID" value="RLL73049.1"/>
    <property type="molecule type" value="Genomic_DNA"/>
</dbReference>
<feature type="compositionally biased region" description="Polar residues" evidence="1">
    <location>
        <begin position="66"/>
        <end position="91"/>
    </location>
</feature>
<comment type="caution">
    <text evidence="2">The sequence shown here is derived from an EMBL/GenBank/DDBJ whole genome shotgun (WGS) entry which is preliminary data.</text>
</comment>
<dbReference type="Proteomes" id="UP000279673">
    <property type="component" value="Unassembled WGS sequence"/>
</dbReference>
<keyword evidence="3" id="KW-1185">Reference proteome</keyword>
<protein>
    <submittedName>
        <fullName evidence="2">Uncharacterized protein</fullName>
    </submittedName>
</protein>
<evidence type="ECO:0000313" key="3">
    <source>
        <dbReference type="Proteomes" id="UP000279673"/>
    </source>
</evidence>
<feature type="compositionally biased region" description="Basic and acidic residues" evidence="1">
    <location>
        <begin position="92"/>
        <end position="101"/>
    </location>
</feature>
<evidence type="ECO:0000256" key="1">
    <source>
        <dbReference type="SAM" id="MobiDB-lite"/>
    </source>
</evidence>
<proteinExistence type="predicted"/>
<gene>
    <name evidence="2" type="ORF">DYS74_01660</name>
</gene>
<dbReference type="RefSeq" id="WP_121530411.1">
    <property type="nucleotide sequence ID" value="NZ_RCHI01000001.1"/>
</dbReference>
<reference evidence="2 3" key="1">
    <citation type="submission" date="2018-10" db="EMBL/GenBank/DDBJ databases">
        <title>Rhodobacter sp . BO-81.</title>
        <authorList>
            <person name="Im W.T."/>
        </authorList>
    </citation>
    <scope>NUCLEOTIDE SEQUENCE [LARGE SCALE GENOMIC DNA]</scope>
    <source>
        <strain evidence="2 3">BO-81</strain>
    </source>
</reference>